<keyword evidence="3" id="KW-1185">Reference proteome</keyword>
<gene>
    <name evidence="2" type="ORF">SOIL9_13550</name>
</gene>
<name>A0A6P2D5E1_9BACT</name>
<dbReference type="Proteomes" id="UP000464178">
    <property type="component" value="Chromosome"/>
</dbReference>
<proteinExistence type="predicted"/>
<protein>
    <recommendedName>
        <fullName evidence="4">Flagellar hook-length control protein-like C-terminal domain-containing protein</fullName>
    </recommendedName>
</protein>
<evidence type="ECO:0000313" key="3">
    <source>
        <dbReference type="Proteomes" id="UP000464178"/>
    </source>
</evidence>
<evidence type="ECO:0008006" key="4">
    <source>
        <dbReference type="Google" id="ProtNLM"/>
    </source>
</evidence>
<organism evidence="2 3">
    <name type="scientific">Gemmata massiliana</name>
    <dbReference type="NCBI Taxonomy" id="1210884"/>
    <lineage>
        <taxon>Bacteria</taxon>
        <taxon>Pseudomonadati</taxon>
        <taxon>Planctomycetota</taxon>
        <taxon>Planctomycetia</taxon>
        <taxon>Gemmatales</taxon>
        <taxon>Gemmataceae</taxon>
        <taxon>Gemmata</taxon>
    </lineage>
</organism>
<evidence type="ECO:0000313" key="2">
    <source>
        <dbReference type="EMBL" id="VTR96359.1"/>
    </source>
</evidence>
<dbReference type="RefSeq" id="WP_162670654.1">
    <property type="nucleotide sequence ID" value="NZ_LR593886.1"/>
</dbReference>
<feature type="region of interest" description="Disordered" evidence="1">
    <location>
        <begin position="270"/>
        <end position="317"/>
    </location>
</feature>
<accession>A0A6P2D5E1</accession>
<dbReference type="AlphaFoldDB" id="A0A6P2D5E1"/>
<dbReference type="KEGG" id="gms:SOIL9_13550"/>
<sequence length="508" mass="53499">MQINATEIVLPPPPPAQTASAASVRILAGNLTAVPLGSLLQATVTQVNPRDAVLNVNGQSLTVSPSVGLQAGSVLFVRVPKSGNGTLEIATPAARETKPQAPPNVPVGSTQLKVVDVTAALPDGRVLVQIEGQEQTATTRDPLLPGRFILEVKNTPTGLTLKVPAETPALPTEIATAIIRATPAPELATNLKPLQAELKALIEPQPPTDGAEPAPVVPAPVREAAVAVRDTIRALVPSEPRVLNATELQNLVQNGGIQFEAKLARLADPDPARASVSDPSNASASKPSVLKEDQAPTKNNSAPVKDSAPTNAAAPKADVAHELKADLKGDLLRLLQTARELGVASQIPAAKATLDGIESQQATQTLAQATGTPYILQVPFPDRDQWRTLHLSVETEDQQTDDADPERRGGRFRMLMHVPLSELGETWIDAGLAGDSFRAAIYLDRAAVRERVSAALPELHSELQTEGFGEVFLDVRAVADLPPRTRVQSSAMMSGRPAALASLLDVRV</sequence>
<feature type="compositionally biased region" description="Polar residues" evidence="1">
    <location>
        <begin position="277"/>
        <end position="286"/>
    </location>
</feature>
<dbReference type="EMBL" id="LR593886">
    <property type="protein sequence ID" value="VTR96359.1"/>
    <property type="molecule type" value="Genomic_DNA"/>
</dbReference>
<evidence type="ECO:0000256" key="1">
    <source>
        <dbReference type="SAM" id="MobiDB-lite"/>
    </source>
</evidence>
<reference evidence="2 3" key="1">
    <citation type="submission" date="2019-05" db="EMBL/GenBank/DDBJ databases">
        <authorList>
            <consortium name="Science for Life Laboratories"/>
        </authorList>
    </citation>
    <scope>NUCLEOTIDE SEQUENCE [LARGE SCALE GENOMIC DNA]</scope>
    <source>
        <strain evidence="2">Soil9</strain>
    </source>
</reference>